<dbReference type="STRING" id="265311.Mfl339"/>
<dbReference type="PaxDb" id="265311-Mfl339"/>
<keyword evidence="3" id="KW-1185">Reference proteome</keyword>
<dbReference type="RefSeq" id="WP_011183236.1">
    <property type="nucleotide sequence ID" value="NC_006055.1"/>
</dbReference>
<accession>Q6F1C7</accession>
<dbReference type="KEGG" id="mfl:Mfl339"/>
<dbReference type="AlphaFoldDB" id="Q6F1C7"/>
<dbReference type="HOGENOM" id="CLU_733201_0_0_14"/>
<evidence type="ECO:0000313" key="2">
    <source>
        <dbReference type="EMBL" id="AAT75696.1"/>
    </source>
</evidence>
<dbReference type="GeneID" id="2897951"/>
<sequence length="377" mass="41780">MKTLLSVLGAIGLSATAASPIISLSTEENIKDIKNDKVNLEYGTNSLTPYDFSDNYLRRATTMNKFSGRGVETVESNFTVPLPNAITVNDILNDSKIDTINYGGIFNIEAASVNQRFTAILLKRDPSQNTKDKAVFMGNIHQNNSATSIGWSLDLELTYYIDSKGNAFADIKLNQTVVDGYRYTNSLTGEVGVKIFFKTERTHYYINNTVSTEQDMGTELLATIFNISSSNSAVVTTKDRVINQSISGLTGSTVSTQGINLQNTKRVSFYGTMRRSIQQAGYNSNIMLDSIDFIKNEELSTEYNLVFETNYETIGINESTGNWNSSLNLTLNINIDPATNRVTLSNKGIIDLDNSETTNANTWMETTWVFDRASLWG</sequence>
<protein>
    <submittedName>
        <fullName evidence="2">Uncharacterized protein</fullName>
    </submittedName>
</protein>
<evidence type="ECO:0000313" key="3">
    <source>
        <dbReference type="Proteomes" id="UP000006647"/>
    </source>
</evidence>
<keyword evidence="1" id="KW-0732">Signal</keyword>
<dbReference type="PATRIC" id="fig|265311.5.peg.339"/>
<reference evidence="2 3" key="1">
    <citation type="submission" date="2004-06" db="EMBL/GenBank/DDBJ databases">
        <authorList>
            <person name="Birren B.W."/>
            <person name="Stange-Thomann N."/>
            <person name="Hafez N."/>
            <person name="DeCaprio D."/>
            <person name="Fisher S."/>
            <person name="Butler J."/>
            <person name="Elkins T."/>
            <person name="Kodira C.D."/>
            <person name="Major J."/>
            <person name="Wang S."/>
            <person name="Nicol R."/>
            <person name="Nusbaum C."/>
        </authorList>
    </citation>
    <scope>NUCLEOTIDE SEQUENCE [LARGE SCALE GENOMIC DNA]</scope>
    <source>
        <strain evidence="3">ATCC 33453 / NBRC 100688 / NCTC 11704 / L1</strain>
    </source>
</reference>
<feature type="signal peptide" evidence="1">
    <location>
        <begin position="1"/>
        <end position="17"/>
    </location>
</feature>
<gene>
    <name evidence="2" type="ordered locus">Mfl339</name>
</gene>
<dbReference type="OrthoDB" id="392092at2"/>
<feature type="chain" id="PRO_5004273089" evidence="1">
    <location>
        <begin position="18"/>
        <end position="377"/>
    </location>
</feature>
<organism evidence="2 3">
    <name type="scientific">Mesoplasma florum (strain ATCC 33453 / NBRC 100688 / NCTC 11704 / L1)</name>
    <name type="common">Acholeplasma florum</name>
    <dbReference type="NCBI Taxonomy" id="265311"/>
    <lineage>
        <taxon>Bacteria</taxon>
        <taxon>Bacillati</taxon>
        <taxon>Mycoplasmatota</taxon>
        <taxon>Mollicutes</taxon>
        <taxon>Entomoplasmatales</taxon>
        <taxon>Entomoplasmataceae</taxon>
        <taxon>Mesoplasma</taxon>
    </lineage>
</organism>
<dbReference type="Proteomes" id="UP000006647">
    <property type="component" value="Chromosome"/>
</dbReference>
<name>Q6F1C7_MESFL</name>
<dbReference type="EMBL" id="AE017263">
    <property type="protein sequence ID" value="AAT75696.1"/>
    <property type="molecule type" value="Genomic_DNA"/>
</dbReference>
<evidence type="ECO:0000256" key="1">
    <source>
        <dbReference type="SAM" id="SignalP"/>
    </source>
</evidence>
<dbReference type="EnsemblBacteria" id="AAT75696">
    <property type="protein sequence ID" value="AAT75696"/>
    <property type="gene ID" value="Mfl339"/>
</dbReference>
<proteinExistence type="predicted"/>